<dbReference type="InterPro" id="IPR004435">
    <property type="entry name" value="MobB_dom"/>
</dbReference>
<evidence type="ECO:0000313" key="3">
    <source>
        <dbReference type="Proteomes" id="UP000009885"/>
    </source>
</evidence>
<dbReference type="STRING" id="1229783.C273_04050"/>
<dbReference type="RefSeq" id="WP_009382824.1">
    <property type="nucleotide sequence ID" value="NZ_AMSQ01000005.1"/>
</dbReference>
<dbReference type="GO" id="GO:0006777">
    <property type="term" value="P:Mo-molybdopterin cofactor biosynthetic process"/>
    <property type="evidence" value="ECO:0007669"/>
    <property type="project" value="InterPro"/>
</dbReference>
<dbReference type="SUPFAM" id="SSF52540">
    <property type="entry name" value="P-loop containing nucleoside triphosphate hydrolases"/>
    <property type="match status" value="1"/>
</dbReference>
<dbReference type="Proteomes" id="UP000009885">
    <property type="component" value="Unassembled WGS sequence"/>
</dbReference>
<comment type="caution">
    <text evidence="2">The sequence shown here is derived from an EMBL/GenBank/DDBJ whole genome shotgun (WGS) entry which is preliminary data.</text>
</comment>
<dbReference type="AlphaFoldDB" id="K9B2E8"/>
<sequence length="153" mass="17299">MILQIVGYKNSGKTTLVEHSVKLLKAQGYRVVTVKHHGHEGDDISLEQGVDHMKHFEAGADQSIVQGHQVQQTVTRTDNTDLEAIIANSITIAYDIVIVEGFKKASYDKVILYNNNDSYYNLSQLSHVVYELNTESQLSFKDYDAWLLDWVKG</sequence>
<dbReference type="NCBIfam" id="TIGR00176">
    <property type="entry name" value="mobB"/>
    <property type="match status" value="1"/>
</dbReference>
<name>K9B2E8_9STAP</name>
<dbReference type="PATRIC" id="fig|1229783.3.peg.815"/>
<proteinExistence type="predicted"/>
<dbReference type="InterPro" id="IPR027417">
    <property type="entry name" value="P-loop_NTPase"/>
</dbReference>
<dbReference type="PANTHER" id="PTHR40072">
    <property type="entry name" value="MOLYBDOPTERIN-GUANINE DINUCLEOTIDE BIOSYNTHESIS ADAPTER PROTEIN-RELATED"/>
    <property type="match status" value="1"/>
</dbReference>
<gene>
    <name evidence="2" type="ORF">C273_04050</name>
</gene>
<dbReference type="OrthoDB" id="9786803at2"/>
<accession>K9B2E8</accession>
<dbReference type="Gene3D" id="3.40.50.300">
    <property type="entry name" value="P-loop containing nucleotide triphosphate hydrolases"/>
    <property type="match status" value="1"/>
</dbReference>
<dbReference type="InterPro" id="IPR052539">
    <property type="entry name" value="MGD_biosynthesis_adapter"/>
</dbReference>
<keyword evidence="3" id="KW-1185">Reference proteome</keyword>
<protein>
    <submittedName>
        <fullName evidence="2">Molybdopterin-guanine dinucleotide biosynthesis protein B</fullName>
    </submittedName>
</protein>
<dbReference type="EMBL" id="AMSQ01000005">
    <property type="protein sequence ID" value="EKU48947.1"/>
    <property type="molecule type" value="Genomic_DNA"/>
</dbReference>
<dbReference type="Pfam" id="PF03205">
    <property type="entry name" value="MobB"/>
    <property type="match status" value="1"/>
</dbReference>
<dbReference type="eggNOG" id="COG1763">
    <property type="taxonomic scope" value="Bacteria"/>
</dbReference>
<organism evidence="2 3">
    <name type="scientific">Staphylococcus massiliensis S46</name>
    <dbReference type="NCBI Taxonomy" id="1229783"/>
    <lineage>
        <taxon>Bacteria</taxon>
        <taxon>Bacillati</taxon>
        <taxon>Bacillota</taxon>
        <taxon>Bacilli</taxon>
        <taxon>Bacillales</taxon>
        <taxon>Staphylococcaceae</taxon>
        <taxon>Staphylococcus</taxon>
    </lineage>
</organism>
<evidence type="ECO:0000313" key="2">
    <source>
        <dbReference type="EMBL" id="EKU48947.1"/>
    </source>
</evidence>
<reference evidence="2 3" key="1">
    <citation type="journal article" date="2013" name="Genome Announc.">
        <title>Genome Sequence of Staphylococcus massiliensis Strain S46, Isolated from the Surface of Healthy Human Skin.</title>
        <authorList>
            <person name="Srivastav R."/>
            <person name="Singh A."/>
            <person name="Jangir P.K."/>
            <person name="Kumari C."/>
            <person name="Muduli S."/>
            <person name="Sharma R."/>
        </authorList>
    </citation>
    <scope>NUCLEOTIDE SEQUENCE [LARGE SCALE GENOMIC DNA]</scope>
    <source>
        <strain evidence="2 3">S46</strain>
    </source>
</reference>
<evidence type="ECO:0000259" key="1">
    <source>
        <dbReference type="Pfam" id="PF03205"/>
    </source>
</evidence>
<feature type="domain" description="Molybdopterin-guanine dinucleotide biosynthesis protein B (MobB)" evidence="1">
    <location>
        <begin position="2"/>
        <end position="118"/>
    </location>
</feature>
<dbReference type="PANTHER" id="PTHR40072:SF1">
    <property type="entry name" value="MOLYBDOPTERIN-GUANINE DINUCLEOTIDE BIOSYNTHESIS ADAPTER PROTEIN"/>
    <property type="match status" value="1"/>
</dbReference>
<dbReference type="GO" id="GO:0005525">
    <property type="term" value="F:GTP binding"/>
    <property type="evidence" value="ECO:0007669"/>
    <property type="project" value="InterPro"/>
</dbReference>